<comment type="caution">
    <text evidence="1">The sequence shown here is derived from an EMBL/GenBank/DDBJ whole genome shotgun (WGS) entry which is preliminary data.</text>
</comment>
<dbReference type="Proteomes" id="UP000748531">
    <property type="component" value="Unassembled WGS sequence"/>
</dbReference>
<dbReference type="EMBL" id="LUCH01011155">
    <property type="protein sequence ID" value="KAF5395634.1"/>
    <property type="molecule type" value="Genomic_DNA"/>
</dbReference>
<keyword evidence="2" id="KW-1185">Reference proteome</keyword>
<dbReference type="AlphaFoldDB" id="A0A8J4WDE6"/>
<proteinExistence type="predicted"/>
<sequence length="82" mass="9094">MLQINCSLCITATTGATPITSTPGSANQFRFRVDCLSLTHCPTMSCFTKHRSDANEIHSSGFHDYNRLAAISVIQFDLRTDR</sequence>
<protein>
    <submittedName>
        <fullName evidence="1">Uncharacterized protein</fullName>
    </submittedName>
</protein>
<evidence type="ECO:0000313" key="2">
    <source>
        <dbReference type="Proteomes" id="UP000748531"/>
    </source>
</evidence>
<accession>A0A8J4WDE6</accession>
<organism evidence="1 2">
    <name type="scientific">Paragonimus heterotremus</name>
    <dbReference type="NCBI Taxonomy" id="100268"/>
    <lineage>
        <taxon>Eukaryota</taxon>
        <taxon>Metazoa</taxon>
        <taxon>Spiralia</taxon>
        <taxon>Lophotrochozoa</taxon>
        <taxon>Platyhelminthes</taxon>
        <taxon>Trematoda</taxon>
        <taxon>Digenea</taxon>
        <taxon>Plagiorchiida</taxon>
        <taxon>Troglotremata</taxon>
        <taxon>Troglotrematidae</taxon>
        <taxon>Paragonimus</taxon>
    </lineage>
</organism>
<dbReference type="OrthoDB" id="6312472at2759"/>
<name>A0A8J4WDE6_9TREM</name>
<gene>
    <name evidence="1" type="ORF">PHET_11831</name>
</gene>
<evidence type="ECO:0000313" key="1">
    <source>
        <dbReference type="EMBL" id="KAF5395634.1"/>
    </source>
</evidence>
<reference evidence="1" key="1">
    <citation type="submission" date="2019-05" db="EMBL/GenBank/DDBJ databases">
        <title>Annotation for the trematode Paragonimus heterotremus.</title>
        <authorList>
            <person name="Choi Y.-J."/>
        </authorList>
    </citation>
    <scope>NUCLEOTIDE SEQUENCE</scope>
    <source>
        <strain evidence="1">LC</strain>
    </source>
</reference>